<evidence type="ECO:0000256" key="1">
    <source>
        <dbReference type="ARBA" id="ARBA00001961"/>
    </source>
</evidence>
<dbReference type="EMBL" id="JASNWA010000003">
    <property type="protein sequence ID" value="KAK3178680.1"/>
    <property type="molecule type" value="Genomic_DNA"/>
</dbReference>
<dbReference type="SMART" id="SM00702">
    <property type="entry name" value="P4Hc"/>
    <property type="match status" value="1"/>
</dbReference>
<dbReference type="Proteomes" id="UP001276659">
    <property type="component" value="Unassembled WGS sequence"/>
</dbReference>
<dbReference type="GO" id="GO:0031418">
    <property type="term" value="F:L-ascorbic acid binding"/>
    <property type="evidence" value="ECO:0007669"/>
    <property type="project" value="InterPro"/>
</dbReference>
<dbReference type="SUPFAM" id="SSF51905">
    <property type="entry name" value="FAD/NAD(P)-binding domain"/>
    <property type="match status" value="1"/>
</dbReference>
<dbReference type="Pfam" id="PF05199">
    <property type="entry name" value="GMC_oxred_C"/>
    <property type="match status" value="1"/>
</dbReference>
<keyword evidence="4" id="KW-0560">Oxidoreductase</keyword>
<reference evidence="6" key="1">
    <citation type="submission" date="2022-11" db="EMBL/GenBank/DDBJ databases">
        <title>Chromosomal genome sequence assembly and mating type (MAT) locus characterization of the leprose asexual lichenized fungus Lepraria neglecta (Nyl.) Erichsen.</title>
        <authorList>
            <person name="Allen J.L."/>
            <person name="Pfeffer B."/>
        </authorList>
    </citation>
    <scope>NUCLEOTIDE SEQUENCE</scope>
    <source>
        <strain evidence="6">Allen 5258</strain>
    </source>
</reference>
<dbReference type="GO" id="GO:0005506">
    <property type="term" value="F:iron ion binding"/>
    <property type="evidence" value="ECO:0007669"/>
    <property type="project" value="InterPro"/>
</dbReference>
<dbReference type="GO" id="GO:0016614">
    <property type="term" value="F:oxidoreductase activity, acting on CH-OH group of donors"/>
    <property type="evidence" value="ECO:0007669"/>
    <property type="project" value="InterPro"/>
</dbReference>
<comment type="similarity">
    <text evidence="2">Belongs to the GMC oxidoreductase family.</text>
</comment>
<organism evidence="6 7">
    <name type="scientific">Lepraria neglecta</name>
    <dbReference type="NCBI Taxonomy" id="209136"/>
    <lineage>
        <taxon>Eukaryota</taxon>
        <taxon>Fungi</taxon>
        <taxon>Dikarya</taxon>
        <taxon>Ascomycota</taxon>
        <taxon>Pezizomycotina</taxon>
        <taxon>Lecanoromycetes</taxon>
        <taxon>OSLEUM clade</taxon>
        <taxon>Lecanoromycetidae</taxon>
        <taxon>Lecanorales</taxon>
        <taxon>Lecanorineae</taxon>
        <taxon>Stereocaulaceae</taxon>
        <taxon>Lepraria</taxon>
    </lineage>
</organism>
<dbReference type="PANTHER" id="PTHR11552:SF123">
    <property type="entry name" value="GMC OXIDOREDUCTASE (AFU_ORTHOLOGUE AFUA_2G01770)-RELATED"/>
    <property type="match status" value="1"/>
</dbReference>
<proteinExistence type="inferred from homology"/>
<dbReference type="InterPro" id="IPR036188">
    <property type="entry name" value="FAD/NAD-bd_sf"/>
</dbReference>
<dbReference type="PANTHER" id="PTHR11552">
    <property type="entry name" value="GLUCOSE-METHANOL-CHOLINE GMC OXIDOREDUCTASE"/>
    <property type="match status" value="1"/>
</dbReference>
<dbReference type="AlphaFoldDB" id="A0AAD9ZH73"/>
<dbReference type="GO" id="GO:0051213">
    <property type="term" value="F:dioxygenase activity"/>
    <property type="evidence" value="ECO:0007669"/>
    <property type="project" value="UniProtKB-KW"/>
</dbReference>
<evidence type="ECO:0000256" key="4">
    <source>
        <dbReference type="ARBA" id="ARBA00023002"/>
    </source>
</evidence>
<evidence type="ECO:0000313" key="6">
    <source>
        <dbReference type="EMBL" id="KAK3178680.1"/>
    </source>
</evidence>
<comment type="caution">
    <text evidence="6">The sequence shown here is derived from an EMBL/GenBank/DDBJ whole genome shotgun (WGS) entry which is preliminary data.</text>
</comment>
<keyword evidence="7" id="KW-1185">Reference proteome</keyword>
<dbReference type="InterPro" id="IPR044862">
    <property type="entry name" value="Pro_4_hyd_alph_FE2OG_OXY"/>
</dbReference>
<evidence type="ECO:0000313" key="7">
    <source>
        <dbReference type="Proteomes" id="UP001276659"/>
    </source>
</evidence>
<dbReference type="InterPro" id="IPR006620">
    <property type="entry name" value="Pro_4_hyd_alph"/>
</dbReference>
<dbReference type="Pfam" id="PF13640">
    <property type="entry name" value="2OG-FeII_Oxy_3"/>
    <property type="match status" value="1"/>
</dbReference>
<protein>
    <recommendedName>
        <fullName evidence="5">Prolyl 4-hydroxylase alpha subunit domain-containing protein</fullName>
    </recommendedName>
</protein>
<name>A0AAD9ZH73_9LECA</name>
<keyword evidence="3" id="KW-0223">Dioxygenase</keyword>
<dbReference type="Gene3D" id="3.50.50.60">
    <property type="entry name" value="FAD/NAD(P)-binding domain"/>
    <property type="match status" value="1"/>
</dbReference>
<evidence type="ECO:0000256" key="3">
    <source>
        <dbReference type="ARBA" id="ARBA00022964"/>
    </source>
</evidence>
<evidence type="ECO:0000256" key="2">
    <source>
        <dbReference type="ARBA" id="ARBA00010790"/>
    </source>
</evidence>
<evidence type="ECO:0000259" key="5">
    <source>
        <dbReference type="SMART" id="SM00702"/>
    </source>
</evidence>
<accession>A0AAD9ZH73</accession>
<dbReference type="InterPro" id="IPR012132">
    <property type="entry name" value="GMC_OxRdtase"/>
</dbReference>
<gene>
    <name evidence="6" type="ORF">OEA41_000817</name>
</gene>
<sequence>MDFLYQLPHDFLSVSGPEIEKHIIDFKETELPEYEGYYACILDNVLSANECANLIRAAKAQANGEWQQAMINVGSGSQEIDTETRSCGRIIWDNRELLSKIWARCQNLVPEILELKDKPGITGSGWLKKSWTYRLTRLNERMRFLRYFDGNYFRPHFDGSYTTEENEETSFITIHLYLNESDEDSQLEGGATTFHALDWTGRHLDVIPKVGRVLLFQQKGLLHSGADVTRGIKYTMRTDVIFENTSRGLITLASNDPITEPIINPNYYSILADKEMLRSGVRRVAQMMETPAGREIIEGETSPKGMPVLTSSASDEEIDTRVRAYSEVWHHSGGTAAMGKDVLSSVVDGEFRVHGTECLRVVDASVLPAPISATPQATVYAMAEVAAELIALSVS</sequence>
<dbReference type="Gene3D" id="2.60.120.620">
    <property type="entry name" value="q2cbj1_9rhob like domain"/>
    <property type="match status" value="1"/>
</dbReference>
<dbReference type="GO" id="GO:0016705">
    <property type="term" value="F:oxidoreductase activity, acting on paired donors, with incorporation or reduction of molecular oxygen"/>
    <property type="evidence" value="ECO:0007669"/>
    <property type="project" value="InterPro"/>
</dbReference>
<comment type="cofactor">
    <cofactor evidence="1">
        <name>L-ascorbate</name>
        <dbReference type="ChEBI" id="CHEBI:38290"/>
    </cofactor>
</comment>
<dbReference type="GO" id="GO:0050660">
    <property type="term" value="F:flavin adenine dinucleotide binding"/>
    <property type="evidence" value="ECO:0007669"/>
    <property type="project" value="InterPro"/>
</dbReference>
<feature type="domain" description="Prolyl 4-hydroxylase alpha subunit" evidence="5">
    <location>
        <begin position="37"/>
        <end position="241"/>
    </location>
</feature>
<dbReference type="SUPFAM" id="SSF54373">
    <property type="entry name" value="FAD-linked reductases, C-terminal domain"/>
    <property type="match status" value="1"/>
</dbReference>
<dbReference type="InterPro" id="IPR007867">
    <property type="entry name" value="GMC_OxRtase_C"/>
</dbReference>